<keyword evidence="5" id="KW-1185">Reference proteome</keyword>
<dbReference type="Gene3D" id="3.50.50.60">
    <property type="entry name" value="FAD/NAD(P)-binding domain"/>
    <property type="match status" value="1"/>
</dbReference>
<feature type="domain" description="FAD-binding" evidence="3">
    <location>
        <begin position="5"/>
        <end position="340"/>
    </location>
</feature>
<protein>
    <submittedName>
        <fullName evidence="4">Monooxygenase, FAD-binding</fullName>
    </submittedName>
</protein>
<dbReference type="AlphaFoldDB" id="A0A2Z6E5L3"/>
<dbReference type="RefSeq" id="WP_126537178.1">
    <property type="nucleotide sequence ID" value="NZ_AP018560.1"/>
</dbReference>
<sequence length="401" mass="44888">MKKDSSVVIVGAGPVGMINALGLARAGVDVTVLETHPGIVPEPRAMTYHWTVHEGMKRLGLLDDMLTEGFKVPEMCYRIFATGEVIRFNIGAIADYTPYPYAISLGQDQLEGIVLRHLADYPNVQIHWNTTMTDLVQDEHGVTVTAERDGQPVTYRADWVIGADGGRSRVRKAIGVEFLGMTWPQRFVATNVVYDFEKYGWGVANYLVDPKYGAVIAKVTRSGIWRVTFSEDASGTLEGIEDRIRAFYAKVFPGPEPYEIKLYSVYNMHQRWAERFRVGRVLLAGDAAHLTNPTNGFGLVSGMLDSQVLYEALAAVIKGEVDDSVLDQYSRDRRRAFEEVASPSSVETKRFVFHSDDPERFKADLERMRRIANDPELLRQQLMIGHRMQTPSLVKPSGLAA</sequence>
<dbReference type="Pfam" id="PF01494">
    <property type="entry name" value="FAD_binding_3"/>
    <property type="match status" value="1"/>
</dbReference>
<dbReference type="EMBL" id="AP018560">
    <property type="protein sequence ID" value="BBD79759.1"/>
    <property type="molecule type" value="Genomic_DNA"/>
</dbReference>
<evidence type="ECO:0000313" key="5">
    <source>
        <dbReference type="Proteomes" id="UP000270530"/>
    </source>
</evidence>
<dbReference type="Gene3D" id="3.30.70.2450">
    <property type="match status" value="1"/>
</dbReference>
<keyword evidence="1" id="KW-0560">Oxidoreductase</keyword>
<reference evidence="5" key="2">
    <citation type="submission" date="2018-06" db="EMBL/GenBank/DDBJ databases">
        <title>Genome sequence of Rhodanobacteraceae bacterium strain Dysh456.</title>
        <authorList>
            <person name="Fukui M."/>
        </authorList>
    </citation>
    <scope>NUCLEOTIDE SEQUENCE [LARGE SCALE GENOMIC DNA]</scope>
    <source>
        <strain evidence="5">Dysh456</strain>
    </source>
</reference>
<dbReference type="PANTHER" id="PTHR43476">
    <property type="entry name" value="3-(3-HYDROXY-PHENYL)PROPIONATE/3-HYDROXYCINNAMIC ACID HYDROXYLASE"/>
    <property type="match status" value="1"/>
</dbReference>
<dbReference type="GO" id="GO:0004497">
    <property type="term" value="F:monooxygenase activity"/>
    <property type="evidence" value="ECO:0007669"/>
    <property type="project" value="UniProtKB-KW"/>
</dbReference>
<dbReference type="KEGG" id="rbd:ALSL_1096"/>
<evidence type="ECO:0000313" key="4">
    <source>
        <dbReference type="EMBL" id="BBD79759.1"/>
    </source>
</evidence>
<name>A0A2Z6E5L3_9GAMM</name>
<keyword evidence="2" id="KW-0520">NAD</keyword>
<dbReference type="InterPro" id="IPR050631">
    <property type="entry name" value="PheA/TfdB_FAD_monoxygenase"/>
</dbReference>
<dbReference type="OrthoDB" id="8672648at2"/>
<proteinExistence type="predicted"/>
<dbReference type="PANTHER" id="PTHR43476:SF4">
    <property type="entry name" value="BLR0106 PROTEIN"/>
    <property type="match status" value="1"/>
</dbReference>
<gene>
    <name evidence="4" type="ORF">ALSL_1096</name>
</gene>
<evidence type="ECO:0000256" key="1">
    <source>
        <dbReference type="ARBA" id="ARBA00023002"/>
    </source>
</evidence>
<dbReference type="InterPro" id="IPR036188">
    <property type="entry name" value="FAD/NAD-bd_sf"/>
</dbReference>
<dbReference type="GO" id="GO:0071949">
    <property type="term" value="F:FAD binding"/>
    <property type="evidence" value="ECO:0007669"/>
    <property type="project" value="InterPro"/>
</dbReference>
<keyword evidence="4" id="KW-0503">Monooxygenase</keyword>
<dbReference type="Proteomes" id="UP000270530">
    <property type="component" value="Chromosome"/>
</dbReference>
<reference evidence="5" key="1">
    <citation type="submission" date="2018-04" db="EMBL/GenBank/DDBJ databases">
        <authorList>
            <person name="Watanabe M."/>
            <person name="Kojima H."/>
        </authorList>
    </citation>
    <scope>NUCLEOTIDE SEQUENCE [LARGE SCALE GENOMIC DNA]</scope>
    <source>
        <strain evidence="5">Dysh456</strain>
    </source>
</reference>
<dbReference type="InterPro" id="IPR002938">
    <property type="entry name" value="FAD-bd"/>
</dbReference>
<dbReference type="PRINTS" id="PR00420">
    <property type="entry name" value="RNGMNOXGNASE"/>
</dbReference>
<evidence type="ECO:0000259" key="3">
    <source>
        <dbReference type="Pfam" id="PF01494"/>
    </source>
</evidence>
<accession>A0A2Z6E5L3</accession>
<organism evidence="4 5">
    <name type="scientific">Aerosticca soli</name>
    <dbReference type="NCBI Taxonomy" id="2010829"/>
    <lineage>
        <taxon>Bacteria</taxon>
        <taxon>Pseudomonadati</taxon>
        <taxon>Pseudomonadota</taxon>
        <taxon>Gammaproteobacteria</taxon>
        <taxon>Lysobacterales</taxon>
        <taxon>Rhodanobacteraceae</taxon>
        <taxon>Aerosticca</taxon>
    </lineage>
</organism>
<evidence type="ECO:0000256" key="2">
    <source>
        <dbReference type="ARBA" id="ARBA00023027"/>
    </source>
</evidence>
<dbReference type="SUPFAM" id="SSF51905">
    <property type="entry name" value="FAD/NAD(P)-binding domain"/>
    <property type="match status" value="1"/>
</dbReference>